<keyword evidence="12" id="KW-1185">Reference proteome</keyword>
<evidence type="ECO:0000256" key="2">
    <source>
        <dbReference type="ARBA" id="ARBA00022679"/>
    </source>
</evidence>
<dbReference type="EMBL" id="CP053085">
    <property type="protein sequence ID" value="QJR35783.1"/>
    <property type="molecule type" value="Genomic_DNA"/>
</dbReference>
<dbReference type="Gene3D" id="1.10.510.10">
    <property type="entry name" value="Transferase(Phosphotransferase) domain 1"/>
    <property type="match status" value="1"/>
</dbReference>
<dbReference type="PROSITE" id="PS00108">
    <property type="entry name" value="PROTEIN_KINASE_ST"/>
    <property type="match status" value="1"/>
</dbReference>
<organism evidence="11 12">
    <name type="scientific">Gemmatimonas groenlandica</name>
    <dbReference type="NCBI Taxonomy" id="2732249"/>
    <lineage>
        <taxon>Bacteria</taxon>
        <taxon>Pseudomonadati</taxon>
        <taxon>Gemmatimonadota</taxon>
        <taxon>Gemmatimonadia</taxon>
        <taxon>Gemmatimonadales</taxon>
        <taxon>Gemmatimonadaceae</taxon>
        <taxon>Gemmatimonas</taxon>
    </lineage>
</organism>
<dbReference type="RefSeq" id="WP_171225213.1">
    <property type="nucleotide sequence ID" value="NZ_CP053085.1"/>
</dbReference>
<evidence type="ECO:0000313" key="11">
    <source>
        <dbReference type="EMBL" id="QJR35783.1"/>
    </source>
</evidence>
<feature type="compositionally biased region" description="Low complexity" evidence="9">
    <location>
        <begin position="474"/>
        <end position="490"/>
    </location>
</feature>
<dbReference type="SUPFAM" id="SSF56112">
    <property type="entry name" value="Protein kinase-like (PK-like)"/>
    <property type="match status" value="1"/>
</dbReference>
<comment type="catalytic activity">
    <reaction evidence="7">
        <text>L-seryl-[protein] + ATP = O-phospho-L-seryl-[protein] + ADP + H(+)</text>
        <dbReference type="Rhea" id="RHEA:17989"/>
        <dbReference type="Rhea" id="RHEA-COMP:9863"/>
        <dbReference type="Rhea" id="RHEA-COMP:11604"/>
        <dbReference type="ChEBI" id="CHEBI:15378"/>
        <dbReference type="ChEBI" id="CHEBI:29999"/>
        <dbReference type="ChEBI" id="CHEBI:30616"/>
        <dbReference type="ChEBI" id="CHEBI:83421"/>
        <dbReference type="ChEBI" id="CHEBI:456216"/>
        <dbReference type="EC" id="2.7.11.1"/>
    </reaction>
</comment>
<keyword evidence="3 8" id="KW-0547">Nucleotide-binding</keyword>
<keyword evidence="2" id="KW-0808">Transferase</keyword>
<dbReference type="Pfam" id="PF00069">
    <property type="entry name" value="Pkinase"/>
    <property type="match status" value="1"/>
</dbReference>
<dbReference type="CDD" id="cd14014">
    <property type="entry name" value="STKc_PknB_like"/>
    <property type="match status" value="1"/>
</dbReference>
<evidence type="ECO:0000256" key="3">
    <source>
        <dbReference type="ARBA" id="ARBA00022741"/>
    </source>
</evidence>
<dbReference type="PANTHER" id="PTHR43289:SF6">
    <property type="entry name" value="SERINE_THREONINE-PROTEIN KINASE NEKL-3"/>
    <property type="match status" value="1"/>
</dbReference>
<keyword evidence="4 11" id="KW-0418">Kinase</keyword>
<sequence>MSQPKICPRCGEAYDDVVDFCAKDGTRLVRGAPSVDLIGTVIADRYRIVSRIGEGGMGQVYLAEHVRMKRKSAIKIMRPALVHEVESVQRFTREAENASQLSHPNIAAIFDFGESAEGVVYLAMEYIDGHPFSDVLEREGALHPEVAADIIGQAADGLQAAHDLSMLHRDIKPDNIMLGTRPDGTYLVKLVDFGIARVMGGSDQRMTRTGYAVGTPQYMSPEQLAGDTLDARSDQYSLALVAFSALTGKQAFSAESTKESLIQRLTSRPQSLRTAREGVEWPDTLQDVFNKALAPDATERYRTCTEFAEALSVAINSMTPTQTTELYRHALDARSASMVARTPSGAAALAAASGERVVVTRSDGTNTVERTSTTGERVVNPGSVPPSRSRIPMMVGGLLVAGFAAVAFGLRNNGEASAAGVAGILSDSSKPMAVAGTANAAADTLALTQDSAGAGAAVNPSTRTAAPTLPVSPKPGTASPTAAGGAATSAKLAKTKADSTRAAAAKRTKAVEDSIAEVAAARARYPDAPLRALIQRGIDVKAHVVRNNDLRVVVMPTPMFVARAEQAKAWKDANVRADGSRYDAADPIERWTAWNTLVNARRAVYVIEVAPDRTPYPSIEPERIIDFKKGDVMSVEVLRDGAAVALENPAQLPAVLNGTAHQAEGKKVFNSYVATVPASAFAPRDDGKMPRIEVLVTDATRGGGPARIALSDGLVKRLYNEFAPWRDALAR</sequence>
<feature type="domain" description="Protein kinase" evidence="10">
    <location>
        <begin position="46"/>
        <end position="312"/>
    </location>
</feature>
<reference evidence="11 12" key="1">
    <citation type="submission" date="2020-05" db="EMBL/GenBank/DDBJ databases">
        <title>Complete genome sequence of Gemmatimonas greenlandica TET16.</title>
        <authorList>
            <person name="Zeng Y."/>
        </authorList>
    </citation>
    <scope>NUCLEOTIDE SEQUENCE [LARGE SCALE GENOMIC DNA]</scope>
    <source>
        <strain evidence="11 12">TET16</strain>
    </source>
</reference>
<dbReference type="KEGG" id="ggr:HKW67_09790"/>
<dbReference type="SMART" id="SM00220">
    <property type="entry name" value="S_TKc"/>
    <property type="match status" value="1"/>
</dbReference>
<evidence type="ECO:0000256" key="5">
    <source>
        <dbReference type="ARBA" id="ARBA00022840"/>
    </source>
</evidence>
<evidence type="ECO:0000256" key="6">
    <source>
        <dbReference type="ARBA" id="ARBA00047899"/>
    </source>
</evidence>
<protein>
    <submittedName>
        <fullName evidence="11">Serine/threonine protein kinase</fullName>
    </submittedName>
</protein>
<feature type="binding site" evidence="8">
    <location>
        <position position="75"/>
    </location>
    <ligand>
        <name>ATP</name>
        <dbReference type="ChEBI" id="CHEBI:30616"/>
    </ligand>
</feature>
<keyword evidence="5 8" id="KW-0067">ATP-binding</keyword>
<dbReference type="PROSITE" id="PS50011">
    <property type="entry name" value="PROTEIN_KINASE_DOM"/>
    <property type="match status" value="1"/>
</dbReference>
<evidence type="ECO:0000256" key="4">
    <source>
        <dbReference type="ARBA" id="ARBA00022777"/>
    </source>
</evidence>
<dbReference type="GO" id="GO:0005524">
    <property type="term" value="F:ATP binding"/>
    <property type="evidence" value="ECO:0007669"/>
    <property type="project" value="UniProtKB-UniRule"/>
</dbReference>
<keyword evidence="1 11" id="KW-0723">Serine/threonine-protein kinase</keyword>
<dbReference type="InterPro" id="IPR011009">
    <property type="entry name" value="Kinase-like_dom_sf"/>
</dbReference>
<dbReference type="FunFam" id="3.30.200.20:FF:000035">
    <property type="entry name" value="Serine/threonine protein kinase Stk1"/>
    <property type="match status" value="1"/>
</dbReference>
<evidence type="ECO:0000313" key="12">
    <source>
        <dbReference type="Proteomes" id="UP000500938"/>
    </source>
</evidence>
<accession>A0A6M4IM70</accession>
<dbReference type="InterPro" id="IPR008271">
    <property type="entry name" value="Ser/Thr_kinase_AS"/>
</dbReference>
<dbReference type="PANTHER" id="PTHR43289">
    <property type="entry name" value="MITOGEN-ACTIVATED PROTEIN KINASE KINASE KINASE 20-RELATED"/>
    <property type="match status" value="1"/>
</dbReference>
<dbReference type="InterPro" id="IPR000719">
    <property type="entry name" value="Prot_kinase_dom"/>
</dbReference>
<name>A0A6M4IM70_9BACT</name>
<evidence type="ECO:0000256" key="1">
    <source>
        <dbReference type="ARBA" id="ARBA00022527"/>
    </source>
</evidence>
<dbReference type="GO" id="GO:0004674">
    <property type="term" value="F:protein serine/threonine kinase activity"/>
    <property type="evidence" value="ECO:0007669"/>
    <property type="project" value="UniProtKB-KW"/>
</dbReference>
<dbReference type="PROSITE" id="PS00107">
    <property type="entry name" value="PROTEIN_KINASE_ATP"/>
    <property type="match status" value="1"/>
</dbReference>
<evidence type="ECO:0000256" key="9">
    <source>
        <dbReference type="SAM" id="MobiDB-lite"/>
    </source>
</evidence>
<evidence type="ECO:0000256" key="7">
    <source>
        <dbReference type="ARBA" id="ARBA00048679"/>
    </source>
</evidence>
<dbReference type="Gene3D" id="3.30.200.20">
    <property type="entry name" value="Phosphorylase Kinase, domain 1"/>
    <property type="match status" value="1"/>
</dbReference>
<evidence type="ECO:0000256" key="8">
    <source>
        <dbReference type="PROSITE-ProRule" id="PRU10141"/>
    </source>
</evidence>
<dbReference type="AlphaFoldDB" id="A0A6M4IM70"/>
<dbReference type="Proteomes" id="UP000500938">
    <property type="component" value="Chromosome"/>
</dbReference>
<feature type="region of interest" description="Disordered" evidence="9">
    <location>
        <begin position="455"/>
        <end position="490"/>
    </location>
</feature>
<evidence type="ECO:0000259" key="10">
    <source>
        <dbReference type="PROSITE" id="PS50011"/>
    </source>
</evidence>
<gene>
    <name evidence="11" type="ORF">HKW67_09790</name>
</gene>
<comment type="catalytic activity">
    <reaction evidence="6">
        <text>L-threonyl-[protein] + ATP = O-phospho-L-threonyl-[protein] + ADP + H(+)</text>
        <dbReference type="Rhea" id="RHEA:46608"/>
        <dbReference type="Rhea" id="RHEA-COMP:11060"/>
        <dbReference type="Rhea" id="RHEA-COMP:11605"/>
        <dbReference type="ChEBI" id="CHEBI:15378"/>
        <dbReference type="ChEBI" id="CHEBI:30013"/>
        <dbReference type="ChEBI" id="CHEBI:30616"/>
        <dbReference type="ChEBI" id="CHEBI:61977"/>
        <dbReference type="ChEBI" id="CHEBI:456216"/>
        <dbReference type="EC" id="2.7.11.1"/>
    </reaction>
</comment>
<proteinExistence type="predicted"/>
<dbReference type="InterPro" id="IPR017441">
    <property type="entry name" value="Protein_kinase_ATP_BS"/>
</dbReference>